<dbReference type="GO" id="GO:0005524">
    <property type="term" value="F:ATP binding"/>
    <property type="evidence" value="ECO:0007669"/>
    <property type="project" value="UniProtKB-UniRule"/>
</dbReference>
<proteinExistence type="inferred from homology"/>
<gene>
    <name evidence="13" type="ORF">NQ315_004952</name>
</gene>
<evidence type="ECO:0000256" key="4">
    <source>
        <dbReference type="ARBA" id="ARBA00022737"/>
    </source>
</evidence>
<feature type="binding site" evidence="11">
    <location>
        <begin position="76"/>
        <end position="83"/>
    </location>
    <ligand>
        <name>ATP</name>
        <dbReference type="ChEBI" id="CHEBI:30616"/>
    </ligand>
</feature>
<dbReference type="Gene3D" id="3.40.850.10">
    <property type="entry name" value="Kinesin motor domain"/>
    <property type="match status" value="1"/>
</dbReference>
<evidence type="ECO:0000256" key="2">
    <source>
        <dbReference type="ARBA" id="ARBA00004316"/>
    </source>
</evidence>
<comment type="similarity">
    <text evidence="11">Belongs to the TRAFAC class myosin-kinesin ATPase superfamily. Myosin family.</text>
</comment>
<dbReference type="EMBL" id="JANEYG010000013">
    <property type="protein sequence ID" value="KAJ8920811.1"/>
    <property type="molecule type" value="Genomic_DNA"/>
</dbReference>
<dbReference type="PROSITE" id="PS51456">
    <property type="entry name" value="MYOSIN_MOTOR"/>
    <property type="match status" value="1"/>
</dbReference>
<dbReference type="PANTHER" id="PTHR46256">
    <property type="entry name" value="AGAP011099-PA"/>
    <property type="match status" value="1"/>
</dbReference>
<comment type="subcellular location">
    <subcellularLocation>
        <location evidence="2">Cell projection</location>
    </subcellularLocation>
    <subcellularLocation>
        <location evidence="1">Cytoplasm</location>
        <location evidence="1">Cytoskeleton</location>
    </subcellularLocation>
</comment>
<reference evidence="13 14" key="1">
    <citation type="journal article" date="2023" name="Insect Mol. Biol.">
        <title>Genome sequencing provides insights into the evolution of gene families encoding plant cell wall-degrading enzymes in longhorned beetles.</title>
        <authorList>
            <person name="Shin N.R."/>
            <person name="Okamura Y."/>
            <person name="Kirsch R."/>
            <person name="Pauchet Y."/>
        </authorList>
    </citation>
    <scope>NUCLEOTIDE SEQUENCE [LARGE SCALE GENOMIC DNA]</scope>
    <source>
        <strain evidence="13">EAD_L_NR</strain>
    </source>
</reference>
<dbReference type="Proteomes" id="UP001159042">
    <property type="component" value="Unassembled WGS sequence"/>
</dbReference>
<sequence>MTYVVLTNGIDRALVIGLTCPFSNEAPEKVLHKAPFHEKYYFKSRSENAPHIYSIGDIAYQNALHHVTPQQIIFLGESASGKTTNYLHLMEHLLFIGENPSICCDRIKNAVKLIHSLIHASTPSNDYSTRAILKTCISYGKTGKFSAATFKVHGLEKWRVSSRDTY</sequence>
<dbReference type="PANTHER" id="PTHR46256:SF2">
    <property type="entry name" value="NEITHER INACTIVATION NOR AFTERPOTENTIAL PROTEIN C"/>
    <property type="match status" value="1"/>
</dbReference>
<evidence type="ECO:0000313" key="13">
    <source>
        <dbReference type="EMBL" id="KAJ8920811.1"/>
    </source>
</evidence>
<dbReference type="GO" id="GO:0004674">
    <property type="term" value="F:protein serine/threonine kinase activity"/>
    <property type="evidence" value="ECO:0007669"/>
    <property type="project" value="TreeGrafter"/>
</dbReference>
<keyword evidence="11" id="KW-0009">Actin-binding</keyword>
<dbReference type="GO" id="GO:0042995">
    <property type="term" value="C:cell projection"/>
    <property type="evidence" value="ECO:0007669"/>
    <property type="project" value="UniProtKB-SubCell"/>
</dbReference>
<keyword evidence="6 11" id="KW-0067">ATP-binding</keyword>
<protein>
    <recommendedName>
        <fullName evidence="12">Myosin motor domain-containing protein</fullName>
    </recommendedName>
</protein>
<evidence type="ECO:0000256" key="7">
    <source>
        <dbReference type="ARBA" id="ARBA00023123"/>
    </source>
</evidence>
<keyword evidence="9" id="KW-0206">Cytoskeleton</keyword>
<keyword evidence="4" id="KW-0677">Repeat</keyword>
<keyword evidence="8 11" id="KW-0505">Motor protein</keyword>
<dbReference type="GO" id="GO:0030832">
    <property type="term" value="P:regulation of actin filament length"/>
    <property type="evidence" value="ECO:0007669"/>
    <property type="project" value="TreeGrafter"/>
</dbReference>
<evidence type="ECO:0000256" key="8">
    <source>
        <dbReference type="ARBA" id="ARBA00023175"/>
    </source>
</evidence>
<dbReference type="InterPro" id="IPR036961">
    <property type="entry name" value="Kinesin_motor_dom_sf"/>
</dbReference>
<evidence type="ECO:0000259" key="12">
    <source>
        <dbReference type="PROSITE" id="PS51456"/>
    </source>
</evidence>
<evidence type="ECO:0000256" key="5">
    <source>
        <dbReference type="ARBA" id="ARBA00022741"/>
    </source>
</evidence>
<feature type="domain" description="Myosin motor" evidence="12">
    <location>
        <begin position="1"/>
        <end position="166"/>
    </location>
</feature>
<evidence type="ECO:0000256" key="10">
    <source>
        <dbReference type="ARBA" id="ARBA00023273"/>
    </source>
</evidence>
<keyword evidence="7 11" id="KW-0518">Myosin</keyword>
<evidence type="ECO:0000256" key="11">
    <source>
        <dbReference type="PROSITE-ProRule" id="PRU00782"/>
    </source>
</evidence>
<name>A0AAV8W3V7_9CUCU</name>
<evidence type="ECO:0000256" key="9">
    <source>
        <dbReference type="ARBA" id="ARBA00023212"/>
    </source>
</evidence>
<keyword evidence="3" id="KW-0963">Cytoplasm</keyword>
<dbReference type="InterPro" id="IPR027417">
    <property type="entry name" value="P-loop_NTPase"/>
</dbReference>
<dbReference type="InterPro" id="IPR001609">
    <property type="entry name" value="Myosin_head_motor_dom-like"/>
</dbReference>
<evidence type="ECO:0000256" key="1">
    <source>
        <dbReference type="ARBA" id="ARBA00004245"/>
    </source>
</evidence>
<dbReference type="GO" id="GO:0016459">
    <property type="term" value="C:myosin complex"/>
    <property type="evidence" value="ECO:0007669"/>
    <property type="project" value="UniProtKB-KW"/>
</dbReference>
<dbReference type="AlphaFoldDB" id="A0AAV8W3V7"/>
<evidence type="ECO:0000256" key="3">
    <source>
        <dbReference type="ARBA" id="ARBA00022490"/>
    </source>
</evidence>
<comment type="caution">
    <text evidence="11">Lacks conserved residue(s) required for the propagation of feature annotation.</text>
</comment>
<dbReference type="Pfam" id="PF00063">
    <property type="entry name" value="Myosin_head"/>
    <property type="match status" value="1"/>
</dbReference>
<comment type="caution">
    <text evidence="13">The sequence shown here is derived from an EMBL/GenBank/DDBJ whole genome shotgun (WGS) entry which is preliminary data.</text>
</comment>
<keyword evidence="5 11" id="KW-0547">Nucleotide-binding</keyword>
<dbReference type="InterPro" id="IPR052409">
    <property type="entry name" value="Myosin-III_kinase_activity"/>
</dbReference>
<keyword evidence="10" id="KW-0966">Cell projection</keyword>
<evidence type="ECO:0000256" key="6">
    <source>
        <dbReference type="ARBA" id="ARBA00022840"/>
    </source>
</evidence>
<dbReference type="SUPFAM" id="SSF52540">
    <property type="entry name" value="P-loop containing nucleoside triphosphate hydrolases"/>
    <property type="match status" value="1"/>
</dbReference>
<keyword evidence="14" id="KW-1185">Reference proteome</keyword>
<organism evidence="13 14">
    <name type="scientific">Exocentrus adspersus</name>
    <dbReference type="NCBI Taxonomy" id="1586481"/>
    <lineage>
        <taxon>Eukaryota</taxon>
        <taxon>Metazoa</taxon>
        <taxon>Ecdysozoa</taxon>
        <taxon>Arthropoda</taxon>
        <taxon>Hexapoda</taxon>
        <taxon>Insecta</taxon>
        <taxon>Pterygota</taxon>
        <taxon>Neoptera</taxon>
        <taxon>Endopterygota</taxon>
        <taxon>Coleoptera</taxon>
        <taxon>Polyphaga</taxon>
        <taxon>Cucujiformia</taxon>
        <taxon>Chrysomeloidea</taxon>
        <taxon>Cerambycidae</taxon>
        <taxon>Lamiinae</taxon>
        <taxon>Acanthocinini</taxon>
        <taxon>Exocentrus</taxon>
    </lineage>
</organism>
<evidence type="ECO:0000313" key="14">
    <source>
        <dbReference type="Proteomes" id="UP001159042"/>
    </source>
</evidence>
<accession>A0AAV8W3V7</accession>
<dbReference type="GO" id="GO:0003779">
    <property type="term" value="F:actin binding"/>
    <property type="evidence" value="ECO:0007669"/>
    <property type="project" value="UniProtKB-KW"/>
</dbReference>
<dbReference type="GO" id="GO:0000146">
    <property type="term" value="F:microfilament motor activity"/>
    <property type="evidence" value="ECO:0007669"/>
    <property type="project" value="TreeGrafter"/>
</dbReference>